<keyword evidence="2 5" id="KW-0813">Transport</keyword>
<dbReference type="Proteomes" id="UP001231859">
    <property type="component" value="Chromosome"/>
</dbReference>
<dbReference type="NCBIfam" id="TIGR00637">
    <property type="entry name" value="ModE_repress"/>
    <property type="match status" value="1"/>
</dbReference>
<dbReference type="InterPro" id="IPR036390">
    <property type="entry name" value="WH_DNA-bd_sf"/>
</dbReference>
<dbReference type="SUPFAM" id="SSF46785">
    <property type="entry name" value="Winged helix' DNA-binding domain"/>
    <property type="match status" value="1"/>
</dbReference>
<organism evidence="7 8">
    <name type="scientific">Arsenophonus apicola</name>
    <dbReference type="NCBI Taxonomy" id="2879119"/>
    <lineage>
        <taxon>Bacteria</taxon>
        <taxon>Pseudomonadati</taxon>
        <taxon>Pseudomonadota</taxon>
        <taxon>Gammaproteobacteria</taxon>
        <taxon>Enterobacterales</taxon>
        <taxon>Morganellaceae</taxon>
        <taxon>Arsenophonus</taxon>
    </lineage>
</organism>
<dbReference type="PROSITE" id="PS51866">
    <property type="entry name" value="MOP"/>
    <property type="match status" value="2"/>
</dbReference>
<comment type="similarity">
    <text evidence="1 5">Belongs to the ModE family.</text>
</comment>
<dbReference type="PANTHER" id="PTHR30432:SF1">
    <property type="entry name" value="DNA-BINDING TRANSCRIPTIONAL DUAL REGULATOR MODE"/>
    <property type="match status" value="1"/>
</dbReference>
<dbReference type="PIRSF" id="PIRSF005763">
    <property type="entry name" value="Txn_reg_ModE"/>
    <property type="match status" value="1"/>
</dbReference>
<dbReference type="InterPro" id="IPR016462">
    <property type="entry name" value="ModE"/>
</dbReference>
<dbReference type="PANTHER" id="PTHR30432">
    <property type="entry name" value="TRANSCRIPTIONAL REGULATOR MODE"/>
    <property type="match status" value="1"/>
</dbReference>
<dbReference type="Gene3D" id="2.40.50.100">
    <property type="match status" value="2"/>
</dbReference>
<evidence type="ECO:0000256" key="2">
    <source>
        <dbReference type="ARBA" id="ARBA00022448"/>
    </source>
</evidence>
<proteinExistence type="inferred from homology"/>
<dbReference type="NCBIfam" id="TIGR00638">
    <property type="entry name" value="Mop"/>
    <property type="match status" value="1"/>
</dbReference>
<dbReference type="InterPro" id="IPR003725">
    <property type="entry name" value="ModE-bd_N"/>
</dbReference>
<reference evidence="7 8" key="1">
    <citation type="submission" date="2023-04" db="EMBL/GenBank/DDBJ databases">
        <title>Genome dynamics across the evolutionary transition to endosymbiosis.</title>
        <authorList>
            <person name="Siozios S."/>
            <person name="Nadal-Jimenez P."/>
            <person name="Azagi T."/>
            <person name="Sprong H."/>
            <person name="Frost C.L."/>
            <person name="Parratt S.R."/>
            <person name="Taylor G."/>
            <person name="Brettell L."/>
            <person name="Lew K.C."/>
            <person name="Croft L."/>
            <person name="King K.C."/>
            <person name="Brockhurst M.A."/>
            <person name="Hypsa V."/>
            <person name="Novakova E."/>
            <person name="Darby A.C."/>
            <person name="Hurst G.D.D."/>
        </authorList>
    </citation>
    <scope>NUCLEOTIDE SEQUENCE [LARGE SCALE GENOMIC DNA]</scope>
    <source>
        <strain evidence="8">aApi_AU</strain>
    </source>
</reference>
<gene>
    <name evidence="7" type="ORF">QG404_10495</name>
</gene>
<evidence type="ECO:0000313" key="7">
    <source>
        <dbReference type="EMBL" id="WGO82796.1"/>
    </source>
</evidence>
<dbReference type="SUPFAM" id="SSF50331">
    <property type="entry name" value="MOP-like"/>
    <property type="match status" value="2"/>
</dbReference>
<dbReference type="InterPro" id="IPR000847">
    <property type="entry name" value="LysR_HTH_N"/>
</dbReference>
<evidence type="ECO:0000256" key="5">
    <source>
        <dbReference type="PIRNR" id="PIRNR005763"/>
    </source>
</evidence>
<dbReference type="RefSeq" id="WP_280937493.1">
    <property type="nucleotide sequence ID" value="NZ_CP123759.1"/>
</dbReference>
<dbReference type="Gene3D" id="1.10.10.10">
    <property type="entry name" value="Winged helix-like DNA-binding domain superfamily/Winged helix DNA-binding domain"/>
    <property type="match status" value="1"/>
</dbReference>
<dbReference type="InterPro" id="IPR051815">
    <property type="entry name" value="Molybdate_resp_trans_reg"/>
</dbReference>
<dbReference type="EMBL" id="CP123759">
    <property type="protein sequence ID" value="WGO82796.1"/>
    <property type="molecule type" value="Genomic_DNA"/>
</dbReference>
<evidence type="ECO:0000313" key="8">
    <source>
        <dbReference type="Proteomes" id="UP001231859"/>
    </source>
</evidence>
<accession>A0ABY8P1C1</accession>
<feature type="domain" description="Mop" evidence="6">
    <location>
        <begin position="193"/>
        <end position="259"/>
    </location>
</feature>
<evidence type="ECO:0000256" key="1">
    <source>
        <dbReference type="ARBA" id="ARBA00008110"/>
    </source>
</evidence>
<dbReference type="InterPro" id="IPR036388">
    <property type="entry name" value="WH-like_DNA-bd_sf"/>
</dbReference>
<keyword evidence="4" id="KW-0677">Repeat</keyword>
<dbReference type="InterPro" id="IPR004606">
    <property type="entry name" value="Mop_domain"/>
</dbReference>
<keyword evidence="8" id="KW-1185">Reference proteome</keyword>
<keyword evidence="3 5" id="KW-0500">Molybdenum</keyword>
<dbReference type="InterPro" id="IPR008995">
    <property type="entry name" value="Mo/tungstate-bd_C_term_dom"/>
</dbReference>
<evidence type="ECO:0000256" key="4">
    <source>
        <dbReference type="ARBA" id="ARBA00022737"/>
    </source>
</evidence>
<name>A0ABY8P1C1_9GAMM</name>
<evidence type="ECO:0000256" key="3">
    <source>
        <dbReference type="ARBA" id="ARBA00022505"/>
    </source>
</evidence>
<dbReference type="Pfam" id="PF00126">
    <property type="entry name" value="HTH_1"/>
    <property type="match status" value="1"/>
</dbReference>
<dbReference type="InterPro" id="IPR005116">
    <property type="entry name" value="Transp-assoc_OB_typ1"/>
</dbReference>
<feature type="domain" description="Mop" evidence="6">
    <location>
        <begin position="121"/>
        <end position="188"/>
    </location>
</feature>
<protein>
    <submittedName>
        <fullName evidence="7">TOBE domain-containing protein</fullName>
    </submittedName>
</protein>
<dbReference type="Pfam" id="PF03459">
    <property type="entry name" value="TOBE"/>
    <property type="match status" value="2"/>
</dbReference>
<evidence type="ECO:0000259" key="6">
    <source>
        <dbReference type="PROSITE" id="PS51866"/>
    </source>
</evidence>
<sequence>MDIFLTLKLHDRLFADARRIKLLNYIKSSGSINQAAQLAGMSYKSAWHAINEMNQIAEKTLLASATGGKGGGGTVLTPYGERLLQLYGLLKQIQQKAYHVLNDENLPLDSLLAAISRFSLQTSARNQFFGTLIEYDSHSIQQNIKIQLTNSDTILTASLTKQSIKRLQLTAGKEVLILLKAPAIKLLPSQTVIPAADNRVTGTVVDIEKDDKDSDLKVKLEDGLLLCSIMSNQAIADQRIEIGSKVTAVFAANQIIVATLQ</sequence>